<dbReference type="AlphaFoldDB" id="A0A0C3P1L5"/>
<proteinExistence type="predicted"/>
<gene>
    <name evidence="2" type="ORF">M404DRAFT_732062</name>
</gene>
<evidence type="ECO:0000256" key="1">
    <source>
        <dbReference type="SAM" id="MobiDB-lite"/>
    </source>
</evidence>
<protein>
    <submittedName>
        <fullName evidence="2">Uncharacterized protein</fullName>
    </submittedName>
</protein>
<evidence type="ECO:0000313" key="2">
    <source>
        <dbReference type="EMBL" id="KIO01386.1"/>
    </source>
</evidence>
<dbReference type="Proteomes" id="UP000054217">
    <property type="component" value="Unassembled WGS sequence"/>
</dbReference>
<reference evidence="2 3" key="1">
    <citation type="submission" date="2014-04" db="EMBL/GenBank/DDBJ databases">
        <authorList>
            <consortium name="DOE Joint Genome Institute"/>
            <person name="Kuo A."/>
            <person name="Kohler A."/>
            <person name="Costa M.D."/>
            <person name="Nagy L.G."/>
            <person name="Floudas D."/>
            <person name="Copeland A."/>
            <person name="Barry K.W."/>
            <person name="Cichocki N."/>
            <person name="Veneault-Fourrey C."/>
            <person name="LaButti K."/>
            <person name="Lindquist E.A."/>
            <person name="Lipzen A."/>
            <person name="Lundell T."/>
            <person name="Morin E."/>
            <person name="Murat C."/>
            <person name="Sun H."/>
            <person name="Tunlid A."/>
            <person name="Henrissat B."/>
            <person name="Grigoriev I.V."/>
            <person name="Hibbett D.S."/>
            <person name="Martin F."/>
            <person name="Nordberg H.P."/>
            <person name="Cantor M.N."/>
            <person name="Hua S.X."/>
        </authorList>
    </citation>
    <scope>NUCLEOTIDE SEQUENCE [LARGE SCALE GENOMIC DNA]</scope>
    <source>
        <strain evidence="2 3">Marx 270</strain>
    </source>
</reference>
<dbReference type="InParanoid" id="A0A0C3P1L5"/>
<dbReference type="HOGENOM" id="CLU_2672084_0_0_1"/>
<organism evidence="2 3">
    <name type="scientific">Pisolithus tinctorius Marx 270</name>
    <dbReference type="NCBI Taxonomy" id="870435"/>
    <lineage>
        <taxon>Eukaryota</taxon>
        <taxon>Fungi</taxon>
        <taxon>Dikarya</taxon>
        <taxon>Basidiomycota</taxon>
        <taxon>Agaricomycotina</taxon>
        <taxon>Agaricomycetes</taxon>
        <taxon>Agaricomycetidae</taxon>
        <taxon>Boletales</taxon>
        <taxon>Sclerodermatineae</taxon>
        <taxon>Pisolithaceae</taxon>
        <taxon>Pisolithus</taxon>
    </lineage>
</organism>
<reference evidence="3" key="2">
    <citation type="submission" date="2015-01" db="EMBL/GenBank/DDBJ databases">
        <title>Evolutionary Origins and Diversification of the Mycorrhizal Mutualists.</title>
        <authorList>
            <consortium name="DOE Joint Genome Institute"/>
            <consortium name="Mycorrhizal Genomics Consortium"/>
            <person name="Kohler A."/>
            <person name="Kuo A."/>
            <person name="Nagy L.G."/>
            <person name="Floudas D."/>
            <person name="Copeland A."/>
            <person name="Barry K.W."/>
            <person name="Cichocki N."/>
            <person name="Veneault-Fourrey C."/>
            <person name="LaButti K."/>
            <person name="Lindquist E.A."/>
            <person name="Lipzen A."/>
            <person name="Lundell T."/>
            <person name="Morin E."/>
            <person name="Murat C."/>
            <person name="Riley R."/>
            <person name="Ohm R."/>
            <person name="Sun H."/>
            <person name="Tunlid A."/>
            <person name="Henrissat B."/>
            <person name="Grigoriev I.V."/>
            <person name="Hibbett D.S."/>
            <person name="Martin F."/>
        </authorList>
    </citation>
    <scope>NUCLEOTIDE SEQUENCE [LARGE SCALE GENOMIC DNA]</scope>
    <source>
        <strain evidence="3">Marx 270</strain>
    </source>
</reference>
<accession>A0A0C3P1L5</accession>
<feature type="region of interest" description="Disordered" evidence="1">
    <location>
        <begin position="1"/>
        <end position="24"/>
    </location>
</feature>
<name>A0A0C3P1L5_PISTI</name>
<dbReference type="EMBL" id="KN831988">
    <property type="protein sequence ID" value="KIO01386.1"/>
    <property type="molecule type" value="Genomic_DNA"/>
</dbReference>
<evidence type="ECO:0000313" key="3">
    <source>
        <dbReference type="Proteomes" id="UP000054217"/>
    </source>
</evidence>
<feature type="compositionally biased region" description="Polar residues" evidence="1">
    <location>
        <begin position="1"/>
        <end position="20"/>
    </location>
</feature>
<keyword evidence="3" id="KW-1185">Reference proteome</keyword>
<sequence>MRTRFSSTVQAGFSATTSQHNKGKYEIRRVTTTYTSGDHRRAQMPHARTLNIFAGVHSCHINGFFLRPQRRWRTE</sequence>